<evidence type="ECO:0000313" key="13">
    <source>
        <dbReference type="EMBL" id="OKL56128.1"/>
    </source>
</evidence>
<evidence type="ECO:0000256" key="4">
    <source>
        <dbReference type="ARBA" id="ARBA00022759"/>
    </source>
</evidence>
<dbReference type="GO" id="GO:0005576">
    <property type="term" value="C:extracellular region"/>
    <property type="evidence" value="ECO:0007669"/>
    <property type="project" value="TreeGrafter"/>
</dbReference>
<evidence type="ECO:0000256" key="8">
    <source>
        <dbReference type="ARBA" id="ARBA00023239"/>
    </source>
</evidence>
<dbReference type="GO" id="GO:0006401">
    <property type="term" value="P:RNA catabolic process"/>
    <property type="evidence" value="ECO:0007669"/>
    <property type="project" value="TreeGrafter"/>
</dbReference>
<evidence type="ECO:0000256" key="2">
    <source>
        <dbReference type="ARBA" id="ARBA00012571"/>
    </source>
</evidence>
<evidence type="ECO:0000256" key="9">
    <source>
        <dbReference type="PIRSR" id="PIRSR633697-1"/>
    </source>
</evidence>
<dbReference type="STRING" id="1441469.A0A225AGI9"/>
<keyword evidence="12" id="KW-0732">Signal</keyword>
<dbReference type="EMBL" id="LFMY01000016">
    <property type="protein sequence ID" value="OKL56128.1"/>
    <property type="molecule type" value="Genomic_DNA"/>
</dbReference>
<dbReference type="AlphaFoldDB" id="A0A225AGI9"/>
<evidence type="ECO:0000256" key="11">
    <source>
        <dbReference type="SAM" id="MobiDB-lite"/>
    </source>
</evidence>
<dbReference type="EC" id="4.6.1.19" evidence="2"/>
<feature type="active site" evidence="9">
    <location>
        <position position="129"/>
    </location>
</feature>
<dbReference type="InterPro" id="IPR036430">
    <property type="entry name" value="RNase_T2-like_sf"/>
</dbReference>
<feature type="active site" evidence="9">
    <location>
        <position position="71"/>
    </location>
</feature>
<evidence type="ECO:0000256" key="5">
    <source>
        <dbReference type="ARBA" id="ARBA00022801"/>
    </source>
</evidence>
<dbReference type="FunFam" id="3.90.730.10:FF:000004">
    <property type="entry name" value="Ribonuclease T2-like"/>
    <property type="match status" value="1"/>
</dbReference>
<evidence type="ECO:0000256" key="12">
    <source>
        <dbReference type="SAM" id="SignalP"/>
    </source>
</evidence>
<keyword evidence="3" id="KW-0540">Nuclease</keyword>
<comment type="caution">
    <text evidence="13">The sequence shown here is derived from an EMBL/GenBank/DDBJ whole genome shotgun (WGS) entry which is preliminary data.</text>
</comment>
<dbReference type="InterPro" id="IPR001568">
    <property type="entry name" value="RNase_T2-like"/>
</dbReference>
<feature type="active site" evidence="9">
    <location>
        <position position="133"/>
    </location>
</feature>
<dbReference type="InterPro" id="IPR018188">
    <property type="entry name" value="RNase_T2_His_AS_1"/>
</dbReference>
<dbReference type="Pfam" id="PF00445">
    <property type="entry name" value="Ribonuclease_T2"/>
    <property type="match status" value="1"/>
</dbReference>
<dbReference type="GO" id="GO:0003723">
    <property type="term" value="F:RNA binding"/>
    <property type="evidence" value="ECO:0007669"/>
    <property type="project" value="InterPro"/>
</dbReference>
<dbReference type="CDD" id="cd01061">
    <property type="entry name" value="RNase_T2_euk"/>
    <property type="match status" value="1"/>
</dbReference>
<feature type="compositionally biased region" description="Polar residues" evidence="11">
    <location>
        <begin position="236"/>
        <end position="245"/>
    </location>
</feature>
<gene>
    <name evidence="13" type="ORF">UA08_08721</name>
</gene>
<evidence type="ECO:0000256" key="7">
    <source>
        <dbReference type="ARBA" id="ARBA00023180"/>
    </source>
</evidence>
<dbReference type="PANTHER" id="PTHR11240:SF22">
    <property type="entry name" value="RIBONUCLEASE T2"/>
    <property type="match status" value="1"/>
</dbReference>
<dbReference type="InterPro" id="IPR033697">
    <property type="entry name" value="Ribonuclease_T2_eukaryotic"/>
</dbReference>
<feature type="signal peptide" evidence="12">
    <location>
        <begin position="1"/>
        <end position="19"/>
    </location>
</feature>
<keyword evidence="8" id="KW-0456">Lyase</keyword>
<reference evidence="13 14" key="1">
    <citation type="submission" date="2015-06" db="EMBL/GenBank/DDBJ databases">
        <title>Talaromyces atroroseus IBT 11181 draft genome.</title>
        <authorList>
            <person name="Rasmussen K.B."/>
            <person name="Rasmussen S."/>
            <person name="Petersen B."/>
            <person name="Sicheritz-Ponten T."/>
            <person name="Mortensen U.H."/>
            <person name="Thrane U."/>
        </authorList>
    </citation>
    <scope>NUCLEOTIDE SEQUENCE [LARGE SCALE GENOMIC DNA]</scope>
    <source>
        <strain evidence="13 14">IBT 11181</strain>
    </source>
</reference>
<feature type="region of interest" description="Disordered" evidence="11">
    <location>
        <begin position="236"/>
        <end position="261"/>
    </location>
</feature>
<dbReference type="GO" id="GO:0016787">
    <property type="term" value="F:hydrolase activity"/>
    <property type="evidence" value="ECO:0007669"/>
    <property type="project" value="UniProtKB-KW"/>
</dbReference>
<keyword evidence="14" id="KW-1185">Reference proteome</keyword>
<accession>A0A225AGI9</accession>
<sequence length="261" mass="28669">MARAFTLLALGAAVKVALADIETCPASSLLSCSSDSSSASCCYESPGGLLLQTQFWDYDPSIGPSDSWGIHGLWPDNCDGSYQESCDKSREYDDITTLLKNAGKTELLEYMQTYWQSDDESDEDFWEHEWAEHGTCINTIDPSCYTDYETGDEAVDFFQKVVDLFKTLDTYSALEAAGITPDNDATYKLSEIQSAAAAIHSGITPYFECEDDALSAVYYYFYISGNAINGNYTATESPDNSNCPSSGVKYPPKSSNSKSRK</sequence>
<keyword evidence="7" id="KW-0325">Glycoprotein</keyword>
<evidence type="ECO:0000313" key="14">
    <source>
        <dbReference type="Proteomes" id="UP000214365"/>
    </source>
</evidence>
<comment type="similarity">
    <text evidence="1 10">Belongs to the RNase T2 family.</text>
</comment>
<name>A0A225AGI9_TALAT</name>
<organism evidence="13 14">
    <name type="scientific">Talaromyces atroroseus</name>
    <dbReference type="NCBI Taxonomy" id="1441469"/>
    <lineage>
        <taxon>Eukaryota</taxon>
        <taxon>Fungi</taxon>
        <taxon>Dikarya</taxon>
        <taxon>Ascomycota</taxon>
        <taxon>Pezizomycotina</taxon>
        <taxon>Eurotiomycetes</taxon>
        <taxon>Eurotiomycetidae</taxon>
        <taxon>Eurotiales</taxon>
        <taxon>Trichocomaceae</taxon>
        <taxon>Talaromyces</taxon>
        <taxon>Talaromyces sect. Trachyspermi</taxon>
    </lineage>
</organism>
<keyword evidence="6" id="KW-1015">Disulfide bond</keyword>
<dbReference type="GeneID" id="31008477"/>
<dbReference type="PROSITE" id="PS00530">
    <property type="entry name" value="RNASE_T2_1"/>
    <property type="match status" value="1"/>
</dbReference>
<evidence type="ECO:0000256" key="1">
    <source>
        <dbReference type="ARBA" id="ARBA00007469"/>
    </source>
</evidence>
<dbReference type="OrthoDB" id="435754at2759"/>
<dbReference type="PANTHER" id="PTHR11240">
    <property type="entry name" value="RIBONUCLEASE T2"/>
    <property type="match status" value="1"/>
</dbReference>
<dbReference type="Proteomes" id="UP000214365">
    <property type="component" value="Unassembled WGS sequence"/>
</dbReference>
<evidence type="ECO:0000256" key="10">
    <source>
        <dbReference type="RuleBase" id="RU004328"/>
    </source>
</evidence>
<dbReference type="GO" id="GO:0033897">
    <property type="term" value="F:ribonuclease T2 activity"/>
    <property type="evidence" value="ECO:0007669"/>
    <property type="project" value="UniProtKB-EC"/>
</dbReference>
<keyword evidence="5" id="KW-0378">Hydrolase</keyword>
<feature type="chain" id="PRO_5012759202" description="ribonuclease T2" evidence="12">
    <location>
        <begin position="20"/>
        <end position="261"/>
    </location>
</feature>
<dbReference type="RefSeq" id="XP_020116249.1">
    <property type="nucleotide sequence ID" value="XM_020263616.1"/>
</dbReference>
<evidence type="ECO:0000256" key="6">
    <source>
        <dbReference type="ARBA" id="ARBA00023157"/>
    </source>
</evidence>
<keyword evidence="4" id="KW-0255">Endonuclease</keyword>
<dbReference type="Gene3D" id="3.90.730.10">
    <property type="entry name" value="Ribonuclease T2-like"/>
    <property type="match status" value="1"/>
</dbReference>
<evidence type="ECO:0000256" key="3">
    <source>
        <dbReference type="ARBA" id="ARBA00022722"/>
    </source>
</evidence>
<proteinExistence type="inferred from homology"/>
<dbReference type="SUPFAM" id="SSF55895">
    <property type="entry name" value="Ribonuclease Rh-like"/>
    <property type="match status" value="1"/>
</dbReference>
<protein>
    <recommendedName>
        <fullName evidence="2">ribonuclease T2</fullName>
        <ecNumber evidence="2">4.6.1.19</ecNumber>
    </recommendedName>
</protein>